<feature type="transmembrane region" description="Helical" evidence="1">
    <location>
        <begin position="152"/>
        <end position="175"/>
    </location>
</feature>
<proteinExistence type="predicted"/>
<evidence type="ECO:0000256" key="1">
    <source>
        <dbReference type="SAM" id="Phobius"/>
    </source>
</evidence>
<feature type="transmembrane region" description="Helical" evidence="1">
    <location>
        <begin position="78"/>
        <end position="97"/>
    </location>
</feature>
<feature type="transmembrane region" description="Helical" evidence="1">
    <location>
        <begin position="453"/>
        <end position="475"/>
    </location>
</feature>
<feature type="transmembrane region" description="Helical" evidence="1">
    <location>
        <begin position="258"/>
        <end position="277"/>
    </location>
</feature>
<dbReference type="Proteomes" id="UP000006794">
    <property type="component" value="Chromosome"/>
</dbReference>
<keyword evidence="3" id="KW-1185">Reference proteome</keyword>
<dbReference type="KEGG" id="hxa:Halxa_3010"/>
<dbReference type="AlphaFoldDB" id="F8D5C7"/>
<feature type="transmembrane region" description="Helical" evidence="1">
    <location>
        <begin position="233"/>
        <end position="252"/>
    </location>
</feature>
<dbReference type="RefSeq" id="WP_013880516.1">
    <property type="nucleotide sequence ID" value="NC_015666.1"/>
</dbReference>
<dbReference type="GeneID" id="10797963"/>
<dbReference type="OrthoDB" id="137309at2157"/>
<dbReference type="EMBL" id="CP002839">
    <property type="protein sequence ID" value="AEH37626.1"/>
    <property type="molecule type" value="Genomic_DNA"/>
</dbReference>
<evidence type="ECO:0000313" key="3">
    <source>
        <dbReference type="Proteomes" id="UP000006794"/>
    </source>
</evidence>
<dbReference type="HOGENOM" id="CLU_463552_0_0_2"/>
<feature type="transmembrane region" description="Helical" evidence="1">
    <location>
        <begin position="182"/>
        <end position="202"/>
    </location>
</feature>
<feature type="transmembrane region" description="Helical" evidence="1">
    <location>
        <begin position="355"/>
        <end position="379"/>
    </location>
</feature>
<evidence type="ECO:0000313" key="2">
    <source>
        <dbReference type="EMBL" id="AEH37626.1"/>
    </source>
</evidence>
<feature type="transmembrane region" description="Helical" evidence="1">
    <location>
        <begin position="391"/>
        <end position="413"/>
    </location>
</feature>
<feature type="transmembrane region" description="Helical" evidence="1">
    <location>
        <begin position="289"/>
        <end position="307"/>
    </location>
</feature>
<gene>
    <name evidence="2" type="ordered locus">Halxa_3010</name>
</gene>
<protein>
    <submittedName>
        <fullName evidence="2">Uncharacterized protein</fullName>
    </submittedName>
</protein>
<organism evidence="2 3">
    <name type="scientific">Halopiger xanaduensis (strain DSM 18323 / JCM 14033 / SH-6)</name>
    <dbReference type="NCBI Taxonomy" id="797210"/>
    <lineage>
        <taxon>Archaea</taxon>
        <taxon>Methanobacteriati</taxon>
        <taxon>Methanobacteriota</taxon>
        <taxon>Stenosarchaea group</taxon>
        <taxon>Halobacteria</taxon>
        <taxon>Halobacteriales</taxon>
        <taxon>Natrialbaceae</taxon>
        <taxon>Halopiger</taxon>
    </lineage>
</organism>
<feature type="transmembrane region" description="Helical" evidence="1">
    <location>
        <begin position="48"/>
        <end position="66"/>
    </location>
</feature>
<keyword evidence="1" id="KW-0472">Membrane</keyword>
<dbReference type="eggNOG" id="arCOG03185">
    <property type="taxonomic scope" value="Archaea"/>
</dbReference>
<feature type="transmembrane region" description="Helical" evidence="1">
    <location>
        <begin position="208"/>
        <end position="226"/>
    </location>
</feature>
<keyword evidence="1" id="KW-1133">Transmembrane helix</keyword>
<accession>F8D5C7</accession>
<sequence length="608" mass="65775">MSTQSPVGGSLRKVALTLGFLAVAASALVARSNPATGYELSFYTMTPAEVWAGLLVALAASLAVAFGPSSGDRRTDRGLAVALGGLVMTVFVGLPIVRGYRFLGHHDALTHLGWARALSEGTIVPFDLYYPGIHTVTVFIHSALGIPLSRSMLLMVLLAVLVFCTFVPLCVGTIVPDDRGRAAAIGAFAAFLLLPITTISMFLEAHAMSQAVLFSALLVYLLVKYVRPGRESVSRPASAIGVALAFVSIATVVYHPQLVAHLIAVFLGICALQFLARRVASDGRMAGQTTLYGHSAFLIGLFLVWTSNHDFFSGMFEHFFSAAIEFVLEGRSGAGDTVAVQGASLSAIGGSLVEVFFKLFTAQLVFVLLVGALALGVVVRRNSSWFASIRAETMYFLGALVALVPLFGIYFLAPDSTMHFRVFGLMMLFVTLLGSIAIHGLTTKFSGDRSRFVPGHPVIAVGFALLLVLSLAAVIPSPYTYKASPHVSDTQMNGYETAFENQDEDIGFLGLRDGPNRFDDAINGNAERMHRHQNLDESSFGDPLATRYDEDRYLALTRVDYEREVSAYNELRYTEEELDSVATQPHVNRVQSNGEFDLYYVDTDSSLE</sequence>
<reference evidence="2 3" key="1">
    <citation type="journal article" date="2012" name="Stand. Genomic Sci.">
        <title>Complete genome sequence of Halopiger xanaduensis type strain (SH-6(T)).</title>
        <authorList>
            <person name="Anderson I."/>
            <person name="Tindall B.J."/>
            <person name="Rohde M."/>
            <person name="Lucas S."/>
            <person name="Han J."/>
            <person name="Lapidus A."/>
            <person name="Cheng J.F."/>
            <person name="Goodwin L."/>
            <person name="Pitluck S."/>
            <person name="Peters L."/>
            <person name="Pati A."/>
            <person name="Mikhailova N."/>
            <person name="Pagani I."/>
            <person name="Teshima H."/>
            <person name="Han C."/>
            <person name="Tapia R."/>
            <person name="Land M."/>
            <person name="Woyke T."/>
            <person name="Klenk H.P."/>
            <person name="Kyrpides N."/>
            <person name="Ivanova N."/>
        </authorList>
    </citation>
    <scope>NUCLEOTIDE SEQUENCE [LARGE SCALE GENOMIC DNA]</scope>
    <source>
        <strain evidence="3">DSM 18323 / JCM 14033 / SH-6</strain>
    </source>
</reference>
<feature type="transmembrane region" description="Helical" evidence="1">
    <location>
        <begin position="419"/>
        <end position="441"/>
    </location>
</feature>
<name>F8D5C7_HALXS</name>
<keyword evidence="1" id="KW-0812">Transmembrane</keyword>